<name>A0A975GW94_9CAUL</name>
<keyword evidence="2" id="KW-1185">Reference proteome</keyword>
<organism evidence="1 2">
    <name type="scientific">Brevundimonas goettingensis</name>
    <dbReference type="NCBI Taxonomy" id="2774190"/>
    <lineage>
        <taxon>Bacteria</taxon>
        <taxon>Pseudomonadati</taxon>
        <taxon>Pseudomonadota</taxon>
        <taxon>Alphaproteobacteria</taxon>
        <taxon>Caulobacterales</taxon>
        <taxon>Caulobacteraceae</taxon>
        <taxon>Brevundimonas</taxon>
    </lineage>
</organism>
<reference evidence="1" key="1">
    <citation type="submission" date="2020-09" db="EMBL/GenBank/DDBJ databases">
        <title>Brevundimonas sp. LVF2 isolated from a puddle in Goettingen, Germany.</title>
        <authorList>
            <person name="Friedrich I."/>
            <person name="Klassen A."/>
            <person name="Hannes N."/>
            <person name="Schneider D."/>
            <person name="Hertel R."/>
            <person name="Daniel R."/>
        </authorList>
    </citation>
    <scope>NUCLEOTIDE SEQUENCE</scope>
    <source>
        <strain evidence="1">LVF2</strain>
    </source>
</reference>
<evidence type="ECO:0000313" key="1">
    <source>
        <dbReference type="EMBL" id="QTC91553.1"/>
    </source>
</evidence>
<accession>A0A975GW94</accession>
<dbReference type="KEGG" id="bgoe:IFJ75_01030"/>
<dbReference type="RefSeq" id="WP_207870731.1">
    <property type="nucleotide sequence ID" value="NZ_CP062222.1"/>
</dbReference>
<dbReference type="AlphaFoldDB" id="A0A975GW94"/>
<gene>
    <name evidence="1" type="ORF">IFJ75_01030</name>
</gene>
<sequence>MFEFGRDLRRLFAQARESEDLSWLELIGVDLLAVEARQLCTDAGRVSCAKPHPAWLRGAALWREHARRTGSADSIRKALGATLDAARQARSPEEIARAAVEKALTLLLRFDLSGGREVLDMAAEAVPGTRDCRPATVALISAAHARIRMRQARFEADGKGLMAAAALLDAAIHEMDRTRAGNLDEIRMDRAALALEVGVDRRDPNLLDQAGRELLRLVESASPDYRPLTRARALTLCGAGMAALGALADNEAAREQGRAMFDAAADQFTPDHSPLDWVVIQIVRGGTPGAVSLAALRQAETLTAGQHLVVGAMARDMLIEGEIAAATSTGDVPRLTDVETAARIRLASNPSELDWAVDQIAMARIARARALLTGSDASASGLALLEAAEVAHDHGLPDLAARARSLLAVRLTA</sequence>
<dbReference type="EMBL" id="CP062222">
    <property type="protein sequence ID" value="QTC91553.1"/>
    <property type="molecule type" value="Genomic_DNA"/>
</dbReference>
<proteinExistence type="predicted"/>
<dbReference type="Proteomes" id="UP000663918">
    <property type="component" value="Chromosome"/>
</dbReference>
<evidence type="ECO:0000313" key="2">
    <source>
        <dbReference type="Proteomes" id="UP000663918"/>
    </source>
</evidence>
<protein>
    <submittedName>
        <fullName evidence="1">Uncharacterized protein</fullName>
    </submittedName>
</protein>